<protein>
    <recommendedName>
        <fullName evidence="1">BTB domain-containing protein</fullName>
    </recommendedName>
</protein>
<keyword evidence="3" id="KW-1185">Reference proteome</keyword>
<dbReference type="EMBL" id="JAACJJ010000033">
    <property type="protein sequence ID" value="KAF5317549.1"/>
    <property type="molecule type" value="Genomic_DNA"/>
</dbReference>
<name>A0A8H5EYZ2_9AGAR</name>
<dbReference type="PROSITE" id="PS50097">
    <property type="entry name" value="BTB"/>
    <property type="match status" value="1"/>
</dbReference>
<sequence>MDGLSESHSRPIKDTDFYLKGGDTTISVSGTLFKIHRDMLARDGSVFNQMFTADPPIASETDLDGRDEEHPIILQGDTADEFRSLLWSLYALPQEIGDASVGLDSNLLRLCFVAKLAHKYSFQTTEAWATDALFSCTRNHISNRVETPLDVLEKLTSVAILCGDASKGLLEMVRTRWKILIAERKDLALIIRYMGQLGLRDLEGCAYHAMMLEGRDAWNADPLLTREQHIRLLSGHYNLSKYGRDLQYDPPSYTHNPVCNNHALCEVRWAHLWEVINARTESGIGMQAMPQDKTDLLGRLMMAVSVMKSFAEKNLLQNHDFATSSCVQIAYTATVEMHAKWSLDVINFFSDIPLSAHS</sequence>
<organism evidence="2 3">
    <name type="scientific">Psilocybe cf. subviscida</name>
    <dbReference type="NCBI Taxonomy" id="2480587"/>
    <lineage>
        <taxon>Eukaryota</taxon>
        <taxon>Fungi</taxon>
        <taxon>Dikarya</taxon>
        <taxon>Basidiomycota</taxon>
        <taxon>Agaricomycotina</taxon>
        <taxon>Agaricomycetes</taxon>
        <taxon>Agaricomycetidae</taxon>
        <taxon>Agaricales</taxon>
        <taxon>Agaricineae</taxon>
        <taxon>Strophariaceae</taxon>
        <taxon>Psilocybe</taxon>
    </lineage>
</organism>
<dbReference type="OrthoDB" id="3238373at2759"/>
<dbReference type="SUPFAM" id="SSF54695">
    <property type="entry name" value="POZ domain"/>
    <property type="match status" value="1"/>
</dbReference>
<dbReference type="InterPro" id="IPR000210">
    <property type="entry name" value="BTB/POZ_dom"/>
</dbReference>
<dbReference type="InterPro" id="IPR011333">
    <property type="entry name" value="SKP1/BTB/POZ_sf"/>
</dbReference>
<evidence type="ECO:0000313" key="3">
    <source>
        <dbReference type="Proteomes" id="UP000567179"/>
    </source>
</evidence>
<dbReference type="CDD" id="cd18186">
    <property type="entry name" value="BTB_POZ_ZBTB_KLHL-like"/>
    <property type="match status" value="1"/>
</dbReference>
<dbReference type="AlphaFoldDB" id="A0A8H5EYZ2"/>
<accession>A0A8H5EYZ2</accession>
<dbReference type="Proteomes" id="UP000567179">
    <property type="component" value="Unassembled WGS sequence"/>
</dbReference>
<dbReference type="Gene3D" id="3.30.710.10">
    <property type="entry name" value="Potassium Channel Kv1.1, Chain A"/>
    <property type="match status" value="1"/>
</dbReference>
<gene>
    <name evidence="2" type="ORF">D9619_013142</name>
</gene>
<evidence type="ECO:0000313" key="2">
    <source>
        <dbReference type="EMBL" id="KAF5317549.1"/>
    </source>
</evidence>
<reference evidence="2 3" key="1">
    <citation type="journal article" date="2020" name="ISME J.">
        <title>Uncovering the hidden diversity of litter-decomposition mechanisms in mushroom-forming fungi.</title>
        <authorList>
            <person name="Floudas D."/>
            <person name="Bentzer J."/>
            <person name="Ahren D."/>
            <person name="Johansson T."/>
            <person name="Persson P."/>
            <person name="Tunlid A."/>
        </authorList>
    </citation>
    <scope>NUCLEOTIDE SEQUENCE [LARGE SCALE GENOMIC DNA]</scope>
    <source>
        <strain evidence="2 3">CBS 101986</strain>
    </source>
</reference>
<comment type="caution">
    <text evidence="2">The sequence shown here is derived from an EMBL/GenBank/DDBJ whole genome shotgun (WGS) entry which is preliminary data.</text>
</comment>
<evidence type="ECO:0000259" key="1">
    <source>
        <dbReference type="PROSITE" id="PS50097"/>
    </source>
</evidence>
<feature type="domain" description="BTB" evidence="1">
    <location>
        <begin position="22"/>
        <end position="98"/>
    </location>
</feature>
<proteinExistence type="predicted"/>